<evidence type="ECO:0000256" key="2">
    <source>
        <dbReference type="ARBA" id="ARBA00023002"/>
    </source>
</evidence>
<dbReference type="PRINTS" id="PR00081">
    <property type="entry name" value="GDHRDH"/>
</dbReference>
<evidence type="ECO:0000256" key="1">
    <source>
        <dbReference type="ARBA" id="ARBA00006484"/>
    </source>
</evidence>
<dbReference type="Pfam" id="PF13561">
    <property type="entry name" value="adh_short_C2"/>
    <property type="match status" value="1"/>
</dbReference>
<dbReference type="OrthoDB" id="9789398at2"/>
<dbReference type="RefSeq" id="WP_039290152.1">
    <property type="nucleotide sequence ID" value="NZ_JTDI01000009.1"/>
</dbReference>
<dbReference type="EMBL" id="JTDI01000009">
    <property type="protein sequence ID" value="KHK89113.1"/>
    <property type="molecule type" value="Genomic_DNA"/>
</dbReference>
<dbReference type="CDD" id="cd05233">
    <property type="entry name" value="SDR_c"/>
    <property type="match status" value="1"/>
</dbReference>
<keyword evidence="2" id="KW-0560">Oxidoreductase</keyword>
<dbReference type="GO" id="GO:0016491">
    <property type="term" value="F:oxidoreductase activity"/>
    <property type="evidence" value="ECO:0007669"/>
    <property type="project" value="UniProtKB-KW"/>
</dbReference>
<evidence type="ECO:0000313" key="4">
    <source>
        <dbReference type="Proteomes" id="UP000031057"/>
    </source>
</evidence>
<accession>A0A0B1ZIN7</accession>
<dbReference type="Proteomes" id="UP000031057">
    <property type="component" value="Unassembled WGS sequence"/>
</dbReference>
<dbReference type="PRINTS" id="PR00080">
    <property type="entry name" value="SDRFAMILY"/>
</dbReference>
<sequence length="277" mass="28691">MSTSRIPNTFRGRLTGKTAIVTGAGTRGEGFGTGRAIAALFAGEGANVCLVDRDHDAVMGTLRIIEDLGGRAFVVEGDVTSEADCKRFAGETRDRFGGVDILVNNVGIASAADKLDDLDLAQWQRIFDVNLKSAVLMGAQAVPMMRAQGGGAIVNVVSIAGMLAYGGMAYGPSKAAMIHLTREIALAHGRDGIRANAIAPGHIYTPMLDGLIPDELRAARRKAGPIGIEGDAWDIAHAALFLASDEARFITGTCLPVDGGVTTVGSLAAASLLADES</sequence>
<organism evidence="3 4">
    <name type="scientific">Novosphingobium malaysiense</name>
    <dbReference type="NCBI Taxonomy" id="1348853"/>
    <lineage>
        <taxon>Bacteria</taxon>
        <taxon>Pseudomonadati</taxon>
        <taxon>Pseudomonadota</taxon>
        <taxon>Alphaproteobacteria</taxon>
        <taxon>Sphingomonadales</taxon>
        <taxon>Sphingomonadaceae</taxon>
        <taxon>Novosphingobium</taxon>
    </lineage>
</organism>
<protein>
    <submittedName>
        <fullName evidence="3">Oxidoreductase</fullName>
    </submittedName>
</protein>
<dbReference type="Gene3D" id="3.40.50.720">
    <property type="entry name" value="NAD(P)-binding Rossmann-like Domain"/>
    <property type="match status" value="1"/>
</dbReference>
<dbReference type="PANTHER" id="PTHR24321:SF15">
    <property type="entry name" value="OXIDOREDUCTASE UCPA"/>
    <property type="match status" value="1"/>
</dbReference>
<proteinExistence type="inferred from homology"/>
<gene>
    <name evidence="3" type="ORF">LK12_22580</name>
</gene>
<dbReference type="InterPro" id="IPR036291">
    <property type="entry name" value="NAD(P)-bd_dom_sf"/>
</dbReference>
<dbReference type="FunFam" id="3.40.50.720:FF:000084">
    <property type="entry name" value="Short-chain dehydrogenase reductase"/>
    <property type="match status" value="1"/>
</dbReference>
<name>A0A0B1ZIN7_9SPHN</name>
<dbReference type="InterPro" id="IPR002347">
    <property type="entry name" value="SDR_fam"/>
</dbReference>
<reference evidence="3 4" key="1">
    <citation type="submission" date="2014-10" db="EMBL/GenBank/DDBJ databases">
        <title>Genome sequence of Novosphingobium malaysiense MUSC 273(T).</title>
        <authorList>
            <person name="Lee L.-H."/>
        </authorList>
    </citation>
    <scope>NUCLEOTIDE SEQUENCE [LARGE SCALE GENOMIC DNA]</scope>
    <source>
        <strain evidence="3 4">MUSC 273</strain>
    </source>
</reference>
<keyword evidence="4" id="KW-1185">Reference proteome</keyword>
<comment type="similarity">
    <text evidence="1">Belongs to the short-chain dehydrogenases/reductases (SDR) family.</text>
</comment>
<dbReference type="SUPFAM" id="SSF51735">
    <property type="entry name" value="NAD(P)-binding Rossmann-fold domains"/>
    <property type="match status" value="1"/>
</dbReference>
<dbReference type="AlphaFoldDB" id="A0A0B1ZIN7"/>
<dbReference type="NCBIfam" id="NF005559">
    <property type="entry name" value="PRK07231.1"/>
    <property type="match status" value="1"/>
</dbReference>
<evidence type="ECO:0000313" key="3">
    <source>
        <dbReference type="EMBL" id="KHK89113.1"/>
    </source>
</evidence>
<comment type="caution">
    <text evidence="3">The sequence shown here is derived from an EMBL/GenBank/DDBJ whole genome shotgun (WGS) entry which is preliminary data.</text>
</comment>
<dbReference type="PANTHER" id="PTHR24321">
    <property type="entry name" value="DEHYDROGENASES, SHORT CHAIN"/>
    <property type="match status" value="1"/>
</dbReference>
<dbReference type="STRING" id="1348853.LK12_22580"/>